<dbReference type="InterPro" id="IPR036291">
    <property type="entry name" value="NAD(P)-bd_dom_sf"/>
</dbReference>
<keyword evidence="3" id="KW-0560">Oxidoreductase</keyword>
<sequence length="357" mass="38415">MAIGFGMIGCGMISRFHYRALEDVRGAEMVGCYDRNPDSAKKFADEVGIVAYETLEEMLAASDVDAVSIGTPSGAHMEPAVQAAKAGKHVIVEKPLEITLKRCDKIIAACEKHDVKLGTIFPSRFHPASKTLKKAMDSGRFGRLTLGDAYIKWFRTQEYYDSGAWRGTWKLDGGGALMNQAIHTVDLLQWLMGDVLEISALTDTLAHERIEVEDVAVATLRFASGALGVIEATTAAYPGYLKRVEVHGLAGSASIEEEDIKTWDFAKARKSDEKIHAEMAERKSGGGGASDPSAIGHHGHAMQFADFCKAIKGGGTPAVDGPEGRKAVEIILAIYKSAQTGKPVKLPLKSDPVLGKK</sequence>
<dbReference type="GO" id="GO:0000166">
    <property type="term" value="F:nucleotide binding"/>
    <property type="evidence" value="ECO:0007669"/>
    <property type="project" value="InterPro"/>
</dbReference>
<dbReference type="PANTHER" id="PTHR43249">
    <property type="entry name" value="UDP-N-ACETYL-2-AMINO-2-DEOXY-D-GLUCURONATE OXIDASE"/>
    <property type="match status" value="1"/>
</dbReference>
<dbReference type="OrthoDB" id="9815825at2"/>
<dbReference type="SUPFAM" id="SSF51735">
    <property type="entry name" value="NAD(P)-binding Rossmann-fold domains"/>
    <property type="match status" value="1"/>
</dbReference>
<accession>A0A518ALM3</accession>
<reference evidence="3 4" key="1">
    <citation type="submission" date="2019-02" db="EMBL/GenBank/DDBJ databases">
        <title>Deep-cultivation of Planctomycetes and their phenomic and genomic characterization uncovers novel biology.</title>
        <authorList>
            <person name="Wiegand S."/>
            <person name="Jogler M."/>
            <person name="Boedeker C."/>
            <person name="Pinto D."/>
            <person name="Vollmers J."/>
            <person name="Rivas-Marin E."/>
            <person name="Kohn T."/>
            <person name="Peeters S.H."/>
            <person name="Heuer A."/>
            <person name="Rast P."/>
            <person name="Oberbeckmann S."/>
            <person name="Bunk B."/>
            <person name="Jeske O."/>
            <person name="Meyerdierks A."/>
            <person name="Storesund J.E."/>
            <person name="Kallscheuer N."/>
            <person name="Luecker S."/>
            <person name="Lage O.M."/>
            <person name="Pohl T."/>
            <person name="Merkel B.J."/>
            <person name="Hornburger P."/>
            <person name="Mueller R.-W."/>
            <person name="Bruemmer F."/>
            <person name="Labrenz M."/>
            <person name="Spormann A.M."/>
            <person name="Op den Camp H."/>
            <person name="Overmann J."/>
            <person name="Amann R."/>
            <person name="Jetten M.S.M."/>
            <person name="Mascher T."/>
            <person name="Medema M.H."/>
            <person name="Devos D.P."/>
            <person name="Kaster A.-K."/>
            <person name="Ovreas L."/>
            <person name="Rohde M."/>
            <person name="Galperin M.Y."/>
            <person name="Jogler C."/>
        </authorList>
    </citation>
    <scope>NUCLEOTIDE SEQUENCE [LARGE SCALE GENOMIC DNA]</scope>
    <source>
        <strain evidence="3 4">Pan181</strain>
    </source>
</reference>
<dbReference type="GO" id="GO:0033712">
    <property type="term" value="F:1,5-anhydro-D-fructose reductase (1,5-anhydro-D-mannitol-forming) activity"/>
    <property type="evidence" value="ECO:0007669"/>
    <property type="project" value="UniProtKB-EC"/>
</dbReference>
<dbReference type="Gene3D" id="3.30.360.10">
    <property type="entry name" value="Dihydrodipicolinate Reductase, domain 2"/>
    <property type="match status" value="1"/>
</dbReference>
<feature type="domain" description="Gfo/Idh/MocA-like oxidoreductase N-terminal" evidence="1">
    <location>
        <begin position="4"/>
        <end position="118"/>
    </location>
</feature>
<protein>
    <submittedName>
        <fullName evidence="3">1,5-anhydro-D-fructose reductase</fullName>
        <ecNumber evidence="3">1.1.1.292</ecNumber>
    </submittedName>
</protein>
<dbReference type="AlphaFoldDB" id="A0A518ALM3"/>
<evidence type="ECO:0000313" key="4">
    <source>
        <dbReference type="Proteomes" id="UP000315750"/>
    </source>
</evidence>
<dbReference type="Gene3D" id="3.40.50.720">
    <property type="entry name" value="NAD(P)-binding Rossmann-like Domain"/>
    <property type="match status" value="1"/>
</dbReference>
<dbReference type="KEGG" id="amuc:Pan181_17760"/>
<dbReference type="RefSeq" id="WP_145246428.1">
    <property type="nucleotide sequence ID" value="NZ_CP036278.1"/>
</dbReference>
<evidence type="ECO:0000259" key="1">
    <source>
        <dbReference type="Pfam" id="PF01408"/>
    </source>
</evidence>
<dbReference type="Proteomes" id="UP000315750">
    <property type="component" value="Chromosome"/>
</dbReference>
<dbReference type="InterPro" id="IPR000683">
    <property type="entry name" value="Gfo/Idh/MocA-like_OxRdtase_N"/>
</dbReference>
<dbReference type="InterPro" id="IPR055170">
    <property type="entry name" value="GFO_IDH_MocA-like_dom"/>
</dbReference>
<name>A0A518ALM3_9BACT</name>
<organism evidence="3 4">
    <name type="scientific">Aeoliella mucimassa</name>
    <dbReference type="NCBI Taxonomy" id="2527972"/>
    <lineage>
        <taxon>Bacteria</taxon>
        <taxon>Pseudomonadati</taxon>
        <taxon>Planctomycetota</taxon>
        <taxon>Planctomycetia</taxon>
        <taxon>Pirellulales</taxon>
        <taxon>Lacipirellulaceae</taxon>
        <taxon>Aeoliella</taxon>
    </lineage>
</organism>
<keyword evidence="4" id="KW-1185">Reference proteome</keyword>
<dbReference type="Pfam" id="PF01408">
    <property type="entry name" value="GFO_IDH_MocA"/>
    <property type="match status" value="1"/>
</dbReference>
<dbReference type="InterPro" id="IPR052515">
    <property type="entry name" value="Gfo/Idh/MocA_Oxidoreductase"/>
</dbReference>
<dbReference type="EMBL" id="CP036278">
    <property type="protein sequence ID" value="QDU55584.1"/>
    <property type="molecule type" value="Genomic_DNA"/>
</dbReference>
<dbReference type="PANTHER" id="PTHR43249:SF1">
    <property type="entry name" value="D-GLUCOSIDE 3-DEHYDROGENASE"/>
    <property type="match status" value="1"/>
</dbReference>
<gene>
    <name evidence="3" type="primary">afr_1</name>
    <name evidence="3" type="ORF">Pan181_17760</name>
</gene>
<dbReference type="Pfam" id="PF22725">
    <property type="entry name" value="GFO_IDH_MocA_C3"/>
    <property type="match status" value="1"/>
</dbReference>
<dbReference type="SUPFAM" id="SSF55347">
    <property type="entry name" value="Glyceraldehyde-3-phosphate dehydrogenase-like, C-terminal domain"/>
    <property type="match status" value="1"/>
</dbReference>
<evidence type="ECO:0000259" key="2">
    <source>
        <dbReference type="Pfam" id="PF22725"/>
    </source>
</evidence>
<feature type="domain" description="GFO/IDH/MocA-like oxidoreductase" evidence="2">
    <location>
        <begin position="130"/>
        <end position="253"/>
    </location>
</feature>
<dbReference type="EC" id="1.1.1.292" evidence="3"/>
<evidence type="ECO:0000313" key="3">
    <source>
        <dbReference type="EMBL" id="QDU55584.1"/>
    </source>
</evidence>
<proteinExistence type="predicted"/>